<evidence type="ECO:0000313" key="3">
    <source>
        <dbReference type="Proteomes" id="UP000605099"/>
    </source>
</evidence>
<evidence type="ECO:0000256" key="1">
    <source>
        <dbReference type="SAM" id="MobiDB-lite"/>
    </source>
</evidence>
<evidence type="ECO:0000313" key="2">
    <source>
        <dbReference type="EMBL" id="GGN62575.1"/>
    </source>
</evidence>
<feature type="region of interest" description="Disordered" evidence="1">
    <location>
        <begin position="40"/>
        <end position="95"/>
    </location>
</feature>
<evidence type="ECO:0008006" key="4">
    <source>
        <dbReference type="Google" id="ProtNLM"/>
    </source>
</evidence>
<sequence>MPRLVGELATSLIEKKTAPFDASEFENRYEEALRRLIDKKAKSKSGKKTLEDVDEPASKSGSNVIDLMAALKKSVDGEKPAAKSARKSGAKKKSA</sequence>
<accession>A0ABQ2K083</accession>
<dbReference type="PANTHER" id="PTHR41251:SF1">
    <property type="entry name" value="NON-HOMOLOGOUS END JOINING PROTEIN KU"/>
    <property type="match status" value="1"/>
</dbReference>
<dbReference type="InterPro" id="IPR016194">
    <property type="entry name" value="SPOC-like_C_dom_sf"/>
</dbReference>
<dbReference type="EMBL" id="BMLK01000049">
    <property type="protein sequence ID" value="GGN62575.1"/>
    <property type="molecule type" value="Genomic_DNA"/>
</dbReference>
<dbReference type="SUPFAM" id="SSF100939">
    <property type="entry name" value="SPOC domain-like"/>
    <property type="match status" value="1"/>
</dbReference>
<dbReference type="InterPro" id="IPR009187">
    <property type="entry name" value="Prok_Ku"/>
</dbReference>
<feature type="compositionally biased region" description="Basic residues" evidence="1">
    <location>
        <begin position="84"/>
        <end position="95"/>
    </location>
</feature>
<gene>
    <name evidence="2" type="ORF">GCM10011349_46400</name>
</gene>
<reference evidence="3" key="1">
    <citation type="journal article" date="2019" name="Int. J. Syst. Evol. Microbiol.">
        <title>The Global Catalogue of Microorganisms (GCM) 10K type strain sequencing project: providing services to taxonomists for standard genome sequencing and annotation.</title>
        <authorList>
            <consortium name="The Broad Institute Genomics Platform"/>
            <consortium name="The Broad Institute Genome Sequencing Center for Infectious Disease"/>
            <person name="Wu L."/>
            <person name="Ma J."/>
        </authorList>
    </citation>
    <scope>NUCLEOTIDE SEQUENCE [LARGE SCALE GENOMIC DNA]</scope>
    <source>
        <strain evidence="3">CGMCC 1.6784</strain>
    </source>
</reference>
<protein>
    <recommendedName>
        <fullName evidence="4">Ku protein</fullName>
    </recommendedName>
</protein>
<keyword evidence="3" id="KW-1185">Reference proteome</keyword>
<proteinExistence type="predicted"/>
<organism evidence="2 3">
    <name type="scientific">Novosphingobium indicum</name>
    <dbReference type="NCBI Taxonomy" id="462949"/>
    <lineage>
        <taxon>Bacteria</taxon>
        <taxon>Pseudomonadati</taxon>
        <taxon>Pseudomonadota</taxon>
        <taxon>Alphaproteobacteria</taxon>
        <taxon>Sphingomonadales</taxon>
        <taxon>Sphingomonadaceae</taxon>
        <taxon>Novosphingobium</taxon>
    </lineage>
</organism>
<comment type="caution">
    <text evidence="2">The sequence shown here is derived from an EMBL/GenBank/DDBJ whole genome shotgun (WGS) entry which is preliminary data.</text>
</comment>
<dbReference type="Proteomes" id="UP000605099">
    <property type="component" value="Unassembled WGS sequence"/>
</dbReference>
<dbReference type="PANTHER" id="PTHR41251">
    <property type="entry name" value="NON-HOMOLOGOUS END JOINING PROTEIN KU"/>
    <property type="match status" value="1"/>
</dbReference>
<name>A0ABQ2K083_9SPHN</name>